<protein>
    <recommendedName>
        <fullName evidence="1">Halobacterial output domain-containing protein</fullName>
    </recommendedName>
</protein>
<accession>D2S0Y0</accession>
<dbReference type="RefSeq" id="WP_012945271.1">
    <property type="nucleotide sequence ID" value="NC_013744.1"/>
</dbReference>
<dbReference type="KEGG" id="htu:Htur_4206"/>
<proteinExistence type="predicted"/>
<evidence type="ECO:0000313" key="2">
    <source>
        <dbReference type="EMBL" id="ADB63027.1"/>
    </source>
</evidence>
<reference evidence="2 3" key="1">
    <citation type="journal article" date="2010" name="Stand. Genomic Sci.">
        <title>Complete genome sequence of Haloterrigena turkmenica type strain (4k).</title>
        <authorList>
            <person name="Saunders E."/>
            <person name="Tindall B.J."/>
            <person name="Fahnrich R."/>
            <person name="Lapidus A."/>
            <person name="Copeland A."/>
            <person name="Del Rio T.G."/>
            <person name="Lucas S."/>
            <person name="Chen F."/>
            <person name="Tice H."/>
            <person name="Cheng J.F."/>
            <person name="Han C."/>
            <person name="Detter J.C."/>
            <person name="Bruce D."/>
            <person name="Goodwin L."/>
            <person name="Chain P."/>
            <person name="Pitluck S."/>
            <person name="Pati A."/>
            <person name="Ivanova N."/>
            <person name="Mavromatis K."/>
            <person name="Chen A."/>
            <person name="Palaniappan K."/>
            <person name="Land M."/>
            <person name="Hauser L."/>
            <person name="Chang Y.J."/>
            <person name="Jeffries C.D."/>
            <person name="Brettin T."/>
            <person name="Rohde M."/>
            <person name="Goker M."/>
            <person name="Bristow J."/>
            <person name="Eisen J.A."/>
            <person name="Markowitz V."/>
            <person name="Hugenholtz P."/>
            <person name="Klenk H.P."/>
            <person name="Kyrpides N.C."/>
        </authorList>
    </citation>
    <scope>NUCLEOTIDE SEQUENCE [LARGE SCALE GENOMIC DNA]</scope>
    <source>
        <strain evidence="3">ATCC 51198 / DSM 5511 / JCM 9101 / NCIMB 13204 / VKM B-1734 / 4k</strain>
    </source>
</reference>
<name>D2S0Y0_HALTV</name>
<sequence length="91" mass="9704">MSAAIEYKAENPRLSVKVVEAIAAYADQSPVVVSEDGTDGIAPLYQTIDPDALDALFQNTAGEEPIGTVEFVHCGYKVTVESTGEITVTER</sequence>
<geneLocation type="plasmid" evidence="2 3">
    <name>pHTUR01</name>
</geneLocation>
<dbReference type="EMBL" id="CP001861">
    <property type="protein sequence ID" value="ADB63027.1"/>
    <property type="molecule type" value="Genomic_DNA"/>
</dbReference>
<dbReference type="Proteomes" id="UP000001903">
    <property type="component" value="Plasmid pHTUR01"/>
</dbReference>
<dbReference type="AlphaFoldDB" id="D2S0Y0"/>
<keyword evidence="3" id="KW-1185">Reference proteome</keyword>
<evidence type="ECO:0000259" key="1">
    <source>
        <dbReference type="Pfam" id="PF18545"/>
    </source>
</evidence>
<dbReference type="InterPro" id="IPR040624">
    <property type="entry name" value="HalOD1"/>
</dbReference>
<organism evidence="2 3">
    <name type="scientific">Haloterrigena turkmenica (strain ATCC 51198 / DSM 5511 / JCM 9101 / NCIMB 13204 / VKM B-1734 / 4k)</name>
    <name type="common">Halococcus turkmenicus</name>
    <dbReference type="NCBI Taxonomy" id="543526"/>
    <lineage>
        <taxon>Archaea</taxon>
        <taxon>Methanobacteriati</taxon>
        <taxon>Methanobacteriota</taxon>
        <taxon>Stenosarchaea group</taxon>
        <taxon>Halobacteria</taxon>
        <taxon>Halobacteriales</taxon>
        <taxon>Natrialbaceae</taxon>
        <taxon>Haloterrigena</taxon>
    </lineage>
</organism>
<dbReference type="Pfam" id="PF18545">
    <property type="entry name" value="HalOD1"/>
    <property type="match status" value="1"/>
</dbReference>
<feature type="domain" description="Halobacterial output" evidence="1">
    <location>
        <begin position="11"/>
        <end position="90"/>
    </location>
</feature>
<gene>
    <name evidence="2" type="ordered locus">Htur_4206</name>
</gene>
<dbReference type="GeneID" id="31787627"/>
<dbReference type="HOGENOM" id="CLU_159738_1_2_2"/>
<evidence type="ECO:0000313" key="3">
    <source>
        <dbReference type="Proteomes" id="UP000001903"/>
    </source>
</evidence>
<dbReference type="OrthoDB" id="271604at2157"/>
<keyword evidence="2" id="KW-0614">Plasmid</keyword>